<dbReference type="InterPro" id="IPR041726">
    <property type="entry name" value="ACAD10_11_N"/>
</dbReference>
<keyword evidence="3" id="KW-1185">Reference proteome</keyword>
<dbReference type="AlphaFoldDB" id="A0ABD5RSJ7"/>
<reference evidence="2 3" key="1">
    <citation type="journal article" date="2019" name="Int. J. Syst. Evol. Microbiol.">
        <title>The Global Catalogue of Microorganisms (GCM) 10K type strain sequencing project: providing services to taxonomists for standard genome sequencing and annotation.</title>
        <authorList>
            <consortium name="The Broad Institute Genomics Platform"/>
            <consortium name="The Broad Institute Genome Sequencing Center for Infectious Disease"/>
            <person name="Wu L."/>
            <person name="Ma J."/>
        </authorList>
    </citation>
    <scope>NUCLEOTIDE SEQUENCE [LARGE SCALE GENOMIC DNA]</scope>
    <source>
        <strain evidence="2 3">CGMCC 1.12543</strain>
    </source>
</reference>
<feature type="domain" description="Aminoglycoside phosphotransferase" evidence="1">
    <location>
        <begin position="36"/>
        <end position="262"/>
    </location>
</feature>
<accession>A0ABD5RSJ7</accession>
<sequence>MTADLDTVAEDLSTYLSGRLADGPVDVTDVLSHTEGWSRRTISFTGHWADDGAETSQRFVVRISTDYDDVDDATDTRNDIETEFRTMKAGYEAGVPAPEPYLYESDPAVLGGPFFVVEHLDGDALITWDPRNRQRLYDAWDDPENTLPSQFVDAVAAIHTVSPQDVPFLEQTDPEAVVDRELDTYERIYEETRLKREPAIQEALRWFRANKPEVTETTLVHGDFRIGNVLVTDDELTGVLDWELAQVGDPLYDLGYASTRYFAGKLLDPIERPELASALVEREWLYDEYERRTGRTVDRDRVRYWQAFSTFTMLTRGVAGAHRYHTGESDDVRSAWFQYIVPGQIEDLLTTITDDRTR</sequence>
<name>A0ABD5RSJ7_9EURY</name>
<dbReference type="RefSeq" id="WP_247420408.1">
    <property type="nucleotide sequence ID" value="NZ_JALLGW010000003.1"/>
</dbReference>
<comment type="caution">
    <text evidence="2">The sequence shown here is derived from an EMBL/GenBank/DDBJ whole genome shotgun (WGS) entry which is preliminary data.</text>
</comment>
<dbReference type="SUPFAM" id="SSF56112">
    <property type="entry name" value="Protein kinase-like (PK-like)"/>
    <property type="match status" value="1"/>
</dbReference>
<evidence type="ECO:0000313" key="3">
    <source>
        <dbReference type="Proteomes" id="UP001596099"/>
    </source>
</evidence>
<organism evidence="2 3">
    <name type="scientific">Halomarina salina</name>
    <dbReference type="NCBI Taxonomy" id="1872699"/>
    <lineage>
        <taxon>Archaea</taxon>
        <taxon>Methanobacteriati</taxon>
        <taxon>Methanobacteriota</taxon>
        <taxon>Stenosarchaea group</taxon>
        <taxon>Halobacteria</taxon>
        <taxon>Halobacteriales</taxon>
        <taxon>Natronomonadaceae</taxon>
        <taxon>Halomarina</taxon>
    </lineage>
</organism>
<dbReference type="Gene3D" id="3.30.200.20">
    <property type="entry name" value="Phosphorylase Kinase, domain 1"/>
    <property type="match status" value="1"/>
</dbReference>
<proteinExistence type="predicted"/>
<dbReference type="Pfam" id="PF01636">
    <property type="entry name" value="APH"/>
    <property type="match status" value="1"/>
</dbReference>
<evidence type="ECO:0000313" key="2">
    <source>
        <dbReference type="EMBL" id="MFC5973506.1"/>
    </source>
</evidence>
<dbReference type="InterPro" id="IPR011009">
    <property type="entry name" value="Kinase-like_dom_sf"/>
</dbReference>
<dbReference type="PANTHER" id="PTHR21310">
    <property type="entry name" value="AMINOGLYCOSIDE PHOSPHOTRANSFERASE-RELATED-RELATED"/>
    <property type="match status" value="1"/>
</dbReference>
<dbReference type="CDD" id="cd05154">
    <property type="entry name" value="ACAD10_11_N-like"/>
    <property type="match status" value="1"/>
</dbReference>
<dbReference type="EMBL" id="JBHSQH010000002">
    <property type="protein sequence ID" value="MFC5973506.1"/>
    <property type="molecule type" value="Genomic_DNA"/>
</dbReference>
<dbReference type="Proteomes" id="UP001596099">
    <property type="component" value="Unassembled WGS sequence"/>
</dbReference>
<dbReference type="PANTHER" id="PTHR21310:SF40">
    <property type="entry name" value="AMINOGLYCOSIDE PHOSPHOTRANSFERASE DOMAIN-CONTAINING PROTEIN-RELATED"/>
    <property type="match status" value="1"/>
</dbReference>
<evidence type="ECO:0000259" key="1">
    <source>
        <dbReference type="Pfam" id="PF01636"/>
    </source>
</evidence>
<dbReference type="InterPro" id="IPR002575">
    <property type="entry name" value="Aminoglycoside_PTrfase"/>
</dbReference>
<protein>
    <submittedName>
        <fullName evidence="2">Phosphotransferase family protein</fullName>
    </submittedName>
</protein>
<dbReference type="Gene3D" id="3.90.1200.10">
    <property type="match status" value="1"/>
</dbReference>
<dbReference type="InterPro" id="IPR051678">
    <property type="entry name" value="AGP_Transferase"/>
</dbReference>
<gene>
    <name evidence="2" type="ORF">ACFPYI_19425</name>
</gene>